<organism evidence="3 4">
    <name type="scientific">Acidithiobacillus thiooxidans ATCC 19377</name>
    <dbReference type="NCBI Taxonomy" id="637390"/>
    <lineage>
        <taxon>Bacteria</taxon>
        <taxon>Pseudomonadati</taxon>
        <taxon>Pseudomonadota</taxon>
        <taxon>Acidithiobacillia</taxon>
        <taxon>Acidithiobacillales</taxon>
        <taxon>Acidithiobacillaceae</taxon>
        <taxon>Acidithiobacillus</taxon>
    </lineage>
</organism>
<feature type="region of interest" description="Disordered" evidence="1">
    <location>
        <begin position="140"/>
        <end position="185"/>
    </location>
</feature>
<evidence type="ECO:0000313" key="3">
    <source>
        <dbReference type="EMBL" id="TQN51835.1"/>
    </source>
</evidence>
<evidence type="ECO:0000313" key="4">
    <source>
        <dbReference type="Proteomes" id="UP000315403"/>
    </source>
</evidence>
<dbReference type="InterPro" id="IPR025392">
    <property type="entry name" value="DUF4124"/>
</dbReference>
<feature type="compositionally biased region" description="Low complexity" evidence="1">
    <location>
        <begin position="77"/>
        <end position="94"/>
    </location>
</feature>
<dbReference type="AlphaFoldDB" id="A0A543Q683"/>
<evidence type="ECO:0000256" key="1">
    <source>
        <dbReference type="SAM" id="MobiDB-lite"/>
    </source>
</evidence>
<gene>
    <name evidence="3" type="ORF">DLNHIDIE_01715</name>
</gene>
<feature type="region of interest" description="Disordered" evidence="1">
    <location>
        <begin position="51"/>
        <end position="94"/>
    </location>
</feature>
<sequence>MDQHLLKGFLLHCSRACRVLAAVFILSAGNALLPARAAIYRWVSPNGTVSYGDQPPPNAAKLQSLPPIPPPPPPAVHPQTPQKATTVTSSSAASDKTLTAIERLNLLAALNNYQNSLRPPPEPEHHVYIPAYIGPAPFPPYRPGRPPHWRRPPPRPIRPPSNRPPTVLLPPPAPASAYSSPVLLP</sequence>
<dbReference type="RefSeq" id="WP_142087987.1">
    <property type="nucleotide sequence ID" value="NZ_SZUV01000001.1"/>
</dbReference>
<feature type="compositionally biased region" description="Pro residues" evidence="1">
    <location>
        <begin position="66"/>
        <end position="76"/>
    </location>
</feature>
<dbReference type="Pfam" id="PF13511">
    <property type="entry name" value="DUF4124"/>
    <property type="match status" value="1"/>
</dbReference>
<feature type="compositionally biased region" description="Pro residues" evidence="1">
    <location>
        <begin position="154"/>
        <end position="174"/>
    </location>
</feature>
<feature type="domain" description="DUF4124" evidence="2">
    <location>
        <begin position="32"/>
        <end position="75"/>
    </location>
</feature>
<accession>A0A543Q683</accession>
<comment type="caution">
    <text evidence="3">The sequence shown here is derived from an EMBL/GenBank/DDBJ whole genome shotgun (WGS) entry which is preliminary data.</text>
</comment>
<name>A0A543Q683_ACITH</name>
<evidence type="ECO:0000259" key="2">
    <source>
        <dbReference type="Pfam" id="PF13511"/>
    </source>
</evidence>
<dbReference type="Proteomes" id="UP000315403">
    <property type="component" value="Unassembled WGS sequence"/>
</dbReference>
<feature type="compositionally biased region" description="Low complexity" evidence="1">
    <location>
        <begin position="175"/>
        <end position="185"/>
    </location>
</feature>
<dbReference type="EMBL" id="SZUV01000001">
    <property type="protein sequence ID" value="TQN51835.1"/>
    <property type="molecule type" value="Genomic_DNA"/>
</dbReference>
<reference evidence="3 4" key="1">
    <citation type="submission" date="2019-03" db="EMBL/GenBank/DDBJ databases">
        <title>New insights into Acidothiobacillus thiooxidans sulfur metabolism through coupled gene expression, solution geochemistry, microscopy and spectroscopy analyses.</title>
        <authorList>
            <person name="Camacho D."/>
            <person name="Frazao R."/>
            <person name="Fouillen A."/>
            <person name="Nanci A."/>
            <person name="Lang B.F."/>
            <person name="Apte S.C."/>
            <person name="Baron C."/>
            <person name="Warren L.A."/>
        </authorList>
    </citation>
    <scope>NUCLEOTIDE SEQUENCE [LARGE SCALE GENOMIC DNA]</scope>
    <source>
        <strain evidence="3 4">ATCC 19377</strain>
    </source>
</reference>
<proteinExistence type="predicted"/>
<protein>
    <recommendedName>
        <fullName evidence="2">DUF4124 domain-containing protein</fullName>
    </recommendedName>
</protein>